<dbReference type="InterPro" id="IPR036051">
    <property type="entry name" value="KRAB_dom_sf"/>
</dbReference>
<evidence type="ECO:0000256" key="1">
    <source>
        <dbReference type="SAM" id="MobiDB-lite"/>
    </source>
</evidence>
<accession>A0A7L3VHA4</accession>
<comment type="caution">
    <text evidence="3">The sequence shown here is derived from an EMBL/GenBank/DDBJ whole genome shotgun (WGS) entry which is preliminary data.</text>
</comment>
<evidence type="ECO:0000313" key="4">
    <source>
        <dbReference type="Proteomes" id="UP000553862"/>
    </source>
</evidence>
<dbReference type="PROSITE" id="PS50805">
    <property type="entry name" value="KRAB"/>
    <property type="match status" value="1"/>
</dbReference>
<dbReference type="PANTHER" id="PTHR23232:SF133">
    <property type="entry name" value="RIKEN CDNA 1700020N01 GENE"/>
    <property type="match status" value="1"/>
</dbReference>
<gene>
    <name evidence="3" type="primary">Znf354b</name>
    <name evidence="3" type="ORF">MOLATE_R17317</name>
</gene>
<dbReference type="SUPFAM" id="SSF109640">
    <property type="entry name" value="KRAB domain (Kruppel-associated box)"/>
    <property type="match status" value="1"/>
</dbReference>
<protein>
    <submittedName>
        <fullName evidence="3">Z354B protein</fullName>
    </submittedName>
</protein>
<dbReference type="CDD" id="cd07765">
    <property type="entry name" value="KRAB_A-box"/>
    <property type="match status" value="1"/>
</dbReference>
<name>A0A7L3VHA4_MOLAT</name>
<evidence type="ECO:0000313" key="3">
    <source>
        <dbReference type="EMBL" id="NXV63828.1"/>
    </source>
</evidence>
<dbReference type="Gene3D" id="6.10.140.140">
    <property type="match status" value="1"/>
</dbReference>
<feature type="non-terminal residue" evidence="3">
    <location>
        <position position="64"/>
    </location>
</feature>
<feature type="non-terminal residue" evidence="3">
    <location>
        <position position="1"/>
    </location>
</feature>
<sequence length="64" mass="6967">TPEVTFEEVAVRFSPEEWAQLAPWQRELHRQVMCDNHEMVASLGEGRGSGAGVTRPGGDMGLGV</sequence>
<dbReference type="GO" id="GO:0006355">
    <property type="term" value="P:regulation of DNA-templated transcription"/>
    <property type="evidence" value="ECO:0007669"/>
    <property type="project" value="InterPro"/>
</dbReference>
<feature type="domain" description="KRAB" evidence="2">
    <location>
        <begin position="4"/>
        <end position="64"/>
    </location>
</feature>
<proteinExistence type="predicted"/>
<dbReference type="EMBL" id="VZUF01142915">
    <property type="protein sequence ID" value="NXV63828.1"/>
    <property type="molecule type" value="Genomic_DNA"/>
</dbReference>
<dbReference type="AlphaFoldDB" id="A0A7L3VHA4"/>
<dbReference type="Proteomes" id="UP000553862">
    <property type="component" value="Unassembled WGS sequence"/>
</dbReference>
<dbReference type="SMART" id="SM00349">
    <property type="entry name" value="KRAB"/>
    <property type="match status" value="1"/>
</dbReference>
<keyword evidence="4" id="KW-1185">Reference proteome</keyword>
<dbReference type="Pfam" id="PF01352">
    <property type="entry name" value="KRAB"/>
    <property type="match status" value="1"/>
</dbReference>
<dbReference type="InterPro" id="IPR050169">
    <property type="entry name" value="Krueppel_C2H2_ZnF"/>
</dbReference>
<dbReference type="PANTHER" id="PTHR23232">
    <property type="entry name" value="KRAB DOMAIN C2H2 ZINC FINGER"/>
    <property type="match status" value="1"/>
</dbReference>
<dbReference type="InterPro" id="IPR001909">
    <property type="entry name" value="KRAB"/>
</dbReference>
<organism evidence="3 4">
    <name type="scientific">Molothrus ater</name>
    <name type="common">Brown-headed cowbird</name>
    <dbReference type="NCBI Taxonomy" id="84834"/>
    <lineage>
        <taxon>Eukaryota</taxon>
        <taxon>Metazoa</taxon>
        <taxon>Chordata</taxon>
        <taxon>Craniata</taxon>
        <taxon>Vertebrata</taxon>
        <taxon>Euteleostomi</taxon>
        <taxon>Archelosauria</taxon>
        <taxon>Archosauria</taxon>
        <taxon>Dinosauria</taxon>
        <taxon>Saurischia</taxon>
        <taxon>Theropoda</taxon>
        <taxon>Coelurosauria</taxon>
        <taxon>Aves</taxon>
        <taxon>Neognathae</taxon>
        <taxon>Neoaves</taxon>
        <taxon>Telluraves</taxon>
        <taxon>Australaves</taxon>
        <taxon>Passeriformes</taxon>
        <taxon>Passeroidea</taxon>
        <taxon>Icteridae</taxon>
        <taxon>Molothrus</taxon>
    </lineage>
</organism>
<reference evidence="3 4" key="1">
    <citation type="submission" date="2019-09" db="EMBL/GenBank/DDBJ databases">
        <title>Bird 10,000 Genomes (B10K) Project - Family phase.</title>
        <authorList>
            <person name="Zhang G."/>
        </authorList>
    </citation>
    <scope>NUCLEOTIDE SEQUENCE [LARGE SCALE GENOMIC DNA]</scope>
    <source>
        <strain evidence="3">OUT-0049</strain>
        <tissue evidence="3">Muscle</tissue>
    </source>
</reference>
<feature type="region of interest" description="Disordered" evidence="1">
    <location>
        <begin position="43"/>
        <end position="64"/>
    </location>
</feature>
<evidence type="ECO:0000259" key="2">
    <source>
        <dbReference type="PROSITE" id="PS50805"/>
    </source>
</evidence>